<protein>
    <recommendedName>
        <fullName evidence="1">SAF domain-containing protein</fullName>
    </recommendedName>
</protein>
<evidence type="ECO:0000313" key="2">
    <source>
        <dbReference type="EMBL" id="AIG63864.1"/>
    </source>
</evidence>
<dbReference type="CDD" id="cd11614">
    <property type="entry name" value="SAF_CpaB_FlgA_like"/>
    <property type="match status" value="1"/>
</dbReference>
<proteinExistence type="predicted"/>
<evidence type="ECO:0000313" key="3">
    <source>
        <dbReference type="Proteomes" id="UP000028504"/>
    </source>
</evidence>
<name>A0ABN4DBT7_9CORY</name>
<organism evidence="2 3">
    <name type="scientific">Corynebacterium atypicum</name>
    <dbReference type="NCBI Taxonomy" id="191610"/>
    <lineage>
        <taxon>Bacteria</taxon>
        <taxon>Bacillati</taxon>
        <taxon>Actinomycetota</taxon>
        <taxon>Actinomycetes</taxon>
        <taxon>Mycobacteriales</taxon>
        <taxon>Corynebacteriaceae</taxon>
        <taxon>Corynebacterium</taxon>
    </lineage>
</organism>
<dbReference type="Proteomes" id="UP000028504">
    <property type="component" value="Chromosome"/>
</dbReference>
<dbReference type="EMBL" id="CP008944">
    <property type="protein sequence ID" value="AIG63864.1"/>
    <property type="molecule type" value="Genomic_DNA"/>
</dbReference>
<dbReference type="InterPro" id="IPR013974">
    <property type="entry name" value="SAF"/>
</dbReference>
<evidence type="ECO:0000259" key="1">
    <source>
        <dbReference type="SMART" id="SM00858"/>
    </source>
</evidence>
<dbReference type="SMART" id="SM00858">
    <property type="entry name" value="SAF"/>
    <property type="match status" value="1"/>
</dbReference>
<reference evidence="2 3" key="1">
    <citation type="submission" date="2014-07" db="EMBL/GenBank/DDBJ databases">
        <title>Complete genome sequence of Corynebacterium atypicum DSM 44849: identifiction of the mycolic acid biosynthesis genes.</title>
        <authorList>
            <person name="Tippelt A."/>
            <person name="Mollmann S."/>
            <person name="Albersmeier A."/>
            <person name="Jaenicke S."/>
            <person name="Ruckert C."/>
            <person name="Tauch A."/>
        </authorList>
    </citation>
    <scope>NUCLEOTIDE SEQUENCE [LARGE SCALE GENOMIC DNA]</scope>
    <source>
        <strain evidence="2 3">R2070</strain>
    </source>
</reference>
<sequence>MTRPSFLSALSTPSWRRTLYLRRGLAGLLLLLAGAVYLVGSSEDTIDAVVATGQVSAGSTIESSQVEIRSLPAQFAPSGALRGAAGLETASGSVATATLDAGEVITAEKLLGQPSITALFPPGHPPVHLVPVNLTDDEAVRLLRHGDEVSVVTTQDPSHASGDGAHGPGSQVISDAAVVVLAGSSAPSAGGPKGTGKASAAVLLALPPAEASEVAAAALTSPLAVVLTGERTRT</sequence>
<accession>A0ABN4DBT7</accession>
<dbReference type="RefSeq" id="WP_038604854.1">
    <property type="nucleotide sequence ID" value="NZ_CP008944.1"/>
</dbReference>
<feature type="domain" description="SAF" evidence="1">
    <location>
        <begin position="46"/>
        <end position="111"/>
    </location>
</feature>
<gene>
    <name evidence="2" type="ORF">CATYP_03335</name>
</gene>
<dbReference type="Pfam" id="PF08666">
    <property type="entry name" value="SAF"/>
    <property type="match status" value="1"/>
</dbReference>
<keyword evidence="3" id="KW-1185">Reference proteome</keyword>